<proteinExistence type="predicted"/>
<dbReference type="AlphaFoldDB" id="A0A1Y1ZA92"/>
<comment type="caution">
    <text evidence="1">The sequence shown here is derived from an EMBL/GenBank/DDBJ whole genome shotgun (WGS) entry which is preliminary data.</text>
</comment>
<dbReference type="Proteomes" id="UP000193144">
    <property type="component" value="Unassembled WGS sequence"/>
</dbReference>
<sequence length="207" mass="22571">MSGERCDKPSPALSGTQSFSIPFLCSSTNIRLPHALVALTYFCWCFQVFSASPSDPAVPNAARSLSLQHFMLPNAMRDARCWWTPDSRSQGGIPSAVVVSPTHSAPDWSIGASTYPNVLCYSISREHPNDTHPRVLSNSVTLSSGRAVGRTQQATSQFRLVPFCECRAPEEERKESNETSVGFRASTKISATPIGHQTLVEAHSSWS</sequence>
<organism evidence="1 2">
    <name type="scientific">Clohesyomyces aquaticus</name>
    <dbReference type="NCBI Taxonomy" id="1231657"/>
    <lineage>
        <taxon>Eukaryota</taxon>
        <taxon>Fungi</taxon>
        <taxon>Dikarya</taxon>
        <taxon>Ascomycota</taxon>
        <taxon>Pezizomycotina</taxon>
        <taxon>Dothideomycetes</taxon>
        <taxon>Pleosporomycetidae</taxon>
        <taxon>Pleosporales</taxon>
        <taxon>Lindgomycetaceae</taxon>
        <taxon>Clohesyomyces</taxon>
    </lineage>
</organism>
<gene>
    <name evidence="1" type="ORF">BCR34DRAFT_29806</name>
</gene>
<name>A0A1Y1ZA92_9PLEO</name>
<protein>
    <submittedName>
        <fullName evidence="1">Uncharacterized protein</fullName>
    </submittedName>
</protein>
<evidence type="ECO:0000313" key="2">
    <source>
        <dbReference type="Proteomes" id="UP000193144"/>
    </source>
</evidence>
<reference evidence="1 2" key="1">
    <citation type="submission" date="2016-07" db="EMBL/GenBank/DDBJ databases">
        <title>Pervasive Adenine N6-methylation of Active Genes in Fungi.</title>
        <authorList>
            <consortium name="DOE Joint Genome Institute"/>
            <person name="Mondo S.J."/>
            <person name="Dannebaum R.O."/>
            <person name="Kuo R.C."/>
            <person name="Labutti K."/>
            <person name="Haridas S."/>
            <person name="Kuo A."/>
            <person name="Salamov A."/>
            <person name="Ahrendt S.R."/>
            <person name="Lipzen A."/>
            <person name="Sullivan W."/>
            <person name="Andreopoulos W.B."/>
            <person name="Clum A."/>
            <person name="Lindquist E."/>
            <person name="Daum C."/>
            <person name="Ramamoorthy G.K."/>
            <person name="Gryganskyi A."/>
            <person name="Culley D."/>
            <person name="Magnuson J.K."/>
            <person name="James T.Y."/>
            <person name="O'Malley M.A."/>
            <person name="Stajich J.E."/>
            <person name="Spatafora J.W."/>
            <person name="Visel A."/>
            <person name="Grigoriev I.V."/>
        </authorList>
    </citation>
    <scope>NUCLEOTIDE SEQUENCE [LARGE SCALE GENOMIC DNA]</scope>
    <source>
        <strain evidence="1 2">CBS 115471</strain>
    </source>
</reference>
<dbReference type="EMBL" id="MCFA01000112">
    <property type="protein sequence ID" value="ORY07034.1"/>
    <property type="molecule type" value="Genomic_DNA"/>
</dbReference>
<keyword evidence="2" id="KW-1185">Reference proteome</keyword>
<evidence type="ECO:0000313" key="1">
    <source>
        <dbReference type="EMBL" id="ORY07034.1"/>
    </source>
</evidence>
<accession>A0A1Y1ZA92</accession>